<comment type="caution">
    <text evidence="2">The sequence shown here is derived from an EMBL/GenBank/DDBJ whole genome shotgun (WGS) entry which is preliminary data.</text>
</comment>
<dbReference type="PANTHER" id="PTHR31900">
    <property type="entry name" value="F-BOX/RNI SUPERFAMILY PROTEIN-RELATED"/>
    <property type="match status" value="1"/>
</dbReference>
<dbReference type="InterPro" id="IPR055411">
    <property type="entry name" value="LRR_FXL15/At3g58940/PEG3-like"/>
</dbReference>
<dbReference type="OrthoDB" id="594804at2759"/>
<dbReference type="InterPro" id="IPR006566">
    <property type="entry name" value="FBD"/>
</dbReference>
<dbReference type="CDD" id="cd09917">
    <property type="entry name" value="F-box_SF"/>
    <property type="match status" value="1"/>
</dbReference>
<dbReference type="SUPFAM" id="SSF81383">
    <property type="entry name" value="F-box domain"/>
    <property type="match status" value="1"/>
</dbReference>
<name>A0A2P6RC28_ROSCH</name>
<dbReference type="PANTHER" id="PTHR31900:SF27">
    <property type="entry name" value="FBD DOMAIN-CONTAINING PROTEIN"/>
    <property type="match status" value="1"/>
</dbReference>
<evidence type="ECO:0000313" key="3">
    <source>
        <dbReference type="Proteomes" id="UP000238479"/>
    </source>
</evidence>
<feature type="domain" description="FBD" evidence="1">
    <location>
        <begin position="372"/>
        <end position="437"/>
    </location>
</feature>
<evidence type="ECO:0000259" key="1">
    <source>
        <dbReference type="SMART" id="SM00579"/>
    </source>
</evidence>
<gene>
    <name evidence="2" type="ORF">RchiOBHm_Chr3g0474131</name>
</gene>
<protein>
    <submittedName>
        <fullName evidence="2">Putative F-box domain, FBD domain, leucine-rich repeat domain, L domain-containing protein</fullName>
    </submittedName>
</protein>
<dbReference type="Gramene" id="PRQ43977">
    <property type="protein sequence ID" value="PRQ43977"/>
    <property type="gene ID" value="RchiOBHm_Chr3g0474131"/>
</dbReference>
<evidence type="ECO:0000313" key="2">
    <source>
        <dbReference type="EMBL" id="PRQ43977.1"/>
    </source>
</evidence>
<dbReference type="SMART" id="SM00579">
    <property type="entry name" value="FBD"/>
    <property type="match status" value="1"/>
</dbReference>
<sequence length="440" mass="50690">MRMEPKSKLVATASFGEGRGGCIVNESKKDRLSNLPDEIVHHILSSSLKTPILDIEDLTMFSCVSKRCRQLVLSNPTLCFDGFQRTRISTCSKRSKLMNSFDRLLACRGDCKLQVFDVSWNSHYSWTTPCFCEDNKFRVFTWIYNVLVRYKVETLHVFIEHGLLDDDHILPAFPSYIFHCDSLRSLKVDVNCMIQAPSFAFSSNLRSLVLTSVTIVDEEFFKWISCCCKFIEDLCLDSVYGPNNVTIESSSLELFHFKCAANGRICHLHISGEKLKEIAVDWSFNPYRKISFGILAPNLKRYRWTGNLINHPNLGNLVSLEEAEIRLKPKLDGWDNVLEILCRLRGVKVFLLTEEVTKTSGFNMRHWKLQDPALFNQLKEFTIELWGEPNGIELARYILEHAQNLEKMVIVHLPQHSHVKRELSKSKTISNAKLFFSTYT</sequence>
<dbReference type="Pfam" id="PF08387">
    <property type="entry name" value="FBD"/>
    <property type="match status" value="1"/>
</dbReference>
<dbReference type="InterPro" id="IPR036047">
    <property type="entry name" value="F-box-like_dom_sf"/>
</dbReference>
<accession>A0A2P6RC28</accession>
<dbReference type="OMA" id="NEIAHHI"/>
<dbReference type="Proteomes" id="UP000238479">
    <property type="component" value="Chromosome 3"/>
</dbReference>
<dbReference type="InterPro" id="IPR050232">
    <property type="entry name" value="FBL13/AtMIF1-like"/>
</dbReference>
<organism evidence="2 3">
    <name type="scientific">Rosa chinensis</name>
    <name type="common">China rose</name>
    <dbReference type="NCBI Taxonomy" id="74649"/>
    <lineage>
        <taxon>Eukaryota</taxon>
        <taxon>Viridiplantae</taxon>
        <taxon>Streptophyta</taxon>
        <taxon>Embryophyta</taxon>
        <taxon>Tracheophyta</taxon>
        <taxon>Spermatophyta</taxon>
        <taxon>Magnoliopsida</taxon>
        <taxon>eudicotyledons</taxon>
        <taxon>Gunneridae</taxon>
        <taxon>Pentapetalae</taxon>
        <taxon>rosids</taxon>
        <taxon>fabids</taxon>
        <taxon>Rosales</taxon>
        <taxon>Rosaceae</taxon>
        <taxon>Rosoideae</taxon>
        <taxon>Rosoideae incertae sedis</taxon>
        <taxon>Rosa</taxon>
    </lineage>
</organism>
<keyword evidence="3" id="KW-1185">Reference proteome</keyword>
<proteinExistence type="predicted"/>
<dbReference type="Gene3D" id="1.20.1280.50">
    <property type="match status" value="1"/>
</dbReference>
<dbReference type="Pfam" id="PF24758">
    <property type="entry name" value="LRR_At5g56370"/>
    <property type="match status" value="1"/>
</dbReference>
<dbReference type="EMBL" id="PDCK01000041">
    <property type="protein sequence ID" value="PRQ43977.1"/>
    <property type="molecule type" value="Genomic_DNA"/>
</dbReference>
<dbReference type="SUPFAM" id="SSF52047">
    <property type="entry name" value="RNI-like"/>
    <property type="match status" value="1"/>
</dbReference>
<reference evidence="2 3" key="1">
    <citation type="journal article" date="2018" name="Nat. Genet.">
        <title>The Rosa genome provides new insights in the design of modern roses.</title>
        <authorList>
            <person name="Bendahmane M."/>
        </authorList>
    </citation>
    <scope>NUCLEOTIDE SEQUENCE [LARGE SCALE GENOMIC DNA]</scope>
    <source>
        <strain evidence="3">cv. Old Blush</strain>
    </source>
</reference>
<dbReference type="AlphaFoldDB" id="A0A2P6RC28"/>